<dbReference type="Proteomes" id="UP000515150">
    <property type="component" value="Chromosome 16"/>
</dbReference>
<keyword evidence="1" id="KW-0812">Transmembrane</keyword>
<dbReference type="GeneID" id="121201715"/>
<evidence type="ECO:0000313" key="2">
    <source>
        <dbReference type="Proteomes" id="UP000515150"/>
    </source>
</evidence>
<feature type="transmembrane region" description="Helical" evidence="1">
    <location>
        <begin position="29"/>
        <end position="48"/>
    </location>
</feature>
<protein>
    <submittedName>
        <fullName evidence="3">Transmembrane protein 100-like</fullName>
    </submittedName>
</protein>
<gene>
    <name evidence="3" type="primary">LOC121201715</name>
</gene>
<feature type="transmembrane region" description="Helical" evidence="1">
    <location>
        <begin position="55"/>
        <end position="76"/>
    </location>
</feature>
<proteinExistence type="predicted"/>
<reference evidence="3" key="1">
    <citation type="submission" date="2025-08" db="UniProtKB">
        <authorList>
            <consortium name="RefSeq"/>
        </authorList>
    </citation>
    <scope>IDENTIFICATION</scope>
</reference>
<keyword evidence="1" id="KW-1133">Transmembrane helix</keyword>
<feature type="transmembrane region" description="Helical" evidence="1">
    <location>
        <begin position="88"/>
        <end position="113"/>
    </location>
</feature>
<keyword evidence="1" id="KW-0472">Membrane</keyword>
<sequence length="144" mass="15655">MTTKMEMLDPSTLSDITSPVTYNPRSETVTFPAAVTSVAGITVVTGGTELSCGSCMLAFCFWGTLISFSCISVGVWDQLNHFQTGTSYLLVLGIVILAVSLLIVGSVLAYNCLTKKRRARTREHRQDGKEVLVEGEKVFKKLTV</sequence>
<dbReference type="KEGG" id="bspl:121201715"/>
<dbReference type="AlphaFoldDB" id="A0A8M1H5P5"/>
<keyword evidence="2" id="KW-1185">Reference proteome</keyword>
<dbReference type="OrthoDB" id="8444138at2759"/>
<evidence type="ECO:0000256" key="1">
    <source>
        <dbReference type="SAM" id="Phobius"/>
    </source>
</evidence>
<dbReference type="RefSeq" id="XP_040923750.1">
    <property type="nucleotide sequence ID" value="XM_041067816.2"/>
</dbReference>
<organism evidence="2 3">
    <name type="scientific">Betta splendens</name>
    <name type="common">Siamese fighting fish</name>
    <dbReference type="NCBI Taxonomy" id="158456"/>
    <lineage>
        <taxon>Eukaryota</taxon>
        <taxon>Metazoa</taxon>
        <taxon>Chordata</taxon>
        <taxon>Craniata</taxon>
        <taxon>Vertebrata</taxon>
        <taxon>Euteleostomi</taxon>
        <taxon>Actinopterygii</taxon>
        <taxon>Neopterygii</taxon>
        <taxon>Teleostei</taxon>
        <taxon>Neoteleostei</taxon>
        <taxon>Acanthomorphata</taxon>
        <taxon>Anabantaria</taxon>
        <taxon>Anabantiformes</taxon>
        <taxon>Anabantoidei</taxon>
        <taxon>Osphronemidae</taxon>
        <taxon>Betta</taxon>
    </lineage>
</organism>
<evidence type="ECO:0000313" key="3">
    <source>
        <dbReference type="RefSeq" id="XP_040923750.1"/>
    </source>
</evidence>
<accession>A0A8M1H5P5</accession>
<name>A0A8M1H5P5_BETSP</name>